<keyword evidence="5" id="KW-0804">Transcription</keyword>
<reference evidence="11" key="1">
    <citation type="submission" date="2023-12" db="EMBL/GenBank/DDBJ databases">
        <title>Novel isolates from deep terrestrial aquifers shed light on the physiology and ecology of the class Limnochordia.</title>
        <authorList>
            <person name="Karnachuk O.V."/>
            <person name="Lukina A.P."/>
            <person name="Avakyan M.R."/>
            <person name="Kadnikov V."/>
            <person name="Begmatov S."/>
            <person name="Beletsky A.V."/>
            <person name="Mardanov A.V."/>
            <person name="Ravin N.V."/>
        </authorList>
    </citation>
    <scope>NUCLEOTIDE SEQUENCE [LARGE SCALE GENOMIC DNA]</scope>
    <source>
        <strain evidence="11">LN</strain>
    </source>
</reference>
<proteinExistence type="predicted"/>
<evidence type="ECO:0000256" key="6">
    <source>
        <dbReference type="PROSITE-ProRule" id="PRU00169"/>
    </source>
</evidence>
<evidence type="ECO:0000313" key="11">
    <source>
        <dbReference type="Proteomes" id="UP001333102"/>
    </source>
</evidence>
<keyword evidence="3" id="KW-0805">Transcription regulation</keyword>
<keyword evidence="11" id="KW-1185">Reference proteome</keyword>
<evidence type="ECO:0000313" key="10">
    <source>
        <dbReference type="EMBL" id="WRP13424.1"/>
    </source>
</evidence>
<dbReference type="EMBL" id="CP141614">
    <property type="protein sequence ID" value="WRP13424.1"/>
    <property type="molecule type" value="Genomic_DNA"/>
</dbReference>
<dbReference type="CDD" id="cd17574">
    <property type="entry name" value="REC_OmpR"/>
    <property type="match status" value="1"/>
</dbReference>
<evidence type="ECO:0000256" key="2">
    <source>
        <dbReference type="ARBA" id="ARBA00023012"/>
    </source>
</evidence>
<dbReference type="RefSeq" id="WP_324667669.1">
    <property type="nucleotide sequence ID" value="NZ_CP141614.1"/>
</dbReference>
<dbReference type="CDD" id="cd00383">
    <property type="entry name" value="trans_reg_C"/>
    <property type="match status" value="1"/>
</dbReference>
<evidence type="ECO:0000256" key="3">
    <source>
        <dbReference type="ARBA" id="ARBA00023015"/>
    </source>
</evidence>
<evidence type="ECO:0000256" key="5">
    <source>
        <dbReference type="ARBA" id="ARBA00023163"/>
    </source>
</evidence>
<evidence type="ECO:0000259" key="9">
    <source>
        <dbReference type="PROSITE" id="PS51755"/>
    </source>
</evidence>
<dbReference type="InterPro" id="IPR036388">
    <property type="entry name" value="WH-like_DNA-bd_sf"/>
</dbReference>
<dbReference type="SMART" id="SM00448">
    <property type="entry name" value="REC"/>
    <property type="match status" value="1"/>
</dbReference>
<dbReference type="SMART" id="SM00862">
    <property type="entry name" value="Trans_reg_C"/>
    <property type="match status" value="1"/>
</dbReference>
<gene>
    <name evidence="10" type="ORF">VLY81_08155</name>
</gene>
<feature type="DNA-binding region" description="OmpR/PhoB-type" evidence="7">
    <location>
        <begin position="147"/>
        <end position="246"/>
    </location>
</feature>
<dbReference type="InterPro" id="IPR001867">
    <property type="entry name" value="OmpR/PhoB-type_DNA-bd"/>
</dbReference>
<dbReference type="PROSITE" id="PS50110">
    <property type="entry name" value="RESPONSE_REGULATORY"/>
    <property type="match status" value="1"/>
</dbReference>
<dbReference type="InterPro" id="IPR039420">
    <property type="entry name" value="WalR-like"/>
</dbReference>
<dbReference type="InterPro" id="IPR016032">
    <property type="entry name" value="Sig_transdc_resp-reg_C-effctor"/>
</dbReference>
<dbReference type="PROSITE" id="PS51755">
    <property type="entry name" value="OMPR_PHOB"/>
    <property type="match status" value="1"/>
</dbReference>
<evidence type="ECO:0000259" key="8">
    <source>
        <dbReference type="PROSITE" id="PS50110"/>
    </source>
</evidence>
<dbReference type="Pfam" id="PF00072">
    <property type="entry name" value="Response_reg"/>
    <property type="match status" value="1"/>
</dbReference>
<dbReference type="PANTHER" id="PTHR48111">
    <property type="entry name" value="REGULATOR OF RPOS"/>
    <property type="match status" value="1"/>
</dbReference>
<feature type="modified residue" description="4-aspartylphosphate" evidence="6">
    <location>
        <position position="54"/>
    </location>
</feature>
<dbReference type="InterPro" id="IPR001789">
    <property type="entry name" value="Sig_transdc_resp-reg_receiver"/>
</dbReference>
<organism evidence="10 11">
    <name type="scientific">Geochorda subterranea</name>
    <dbReference type="NCBI Taxonomy" id="3109564"/>
    <lineage>
        <taxon>Bacteria</taxon>
        <taxon>Bacillati</taxon>
        <taxon>Bacillota</taxon>
        <taxon>Limnochordia</taxon>
        <taxon>Limnochordales</taxon>
        <taxon>Geochordaceae</taxon>
        <taxon>Geochorda</taxon>
    </lineage>
</organism>
<feature type="domain" description="Response regulatory" evidence="8">
    <location>
        <begin position="5"/>
        <end position="118"/>
    </location>
</feature>
<dbReference type="InterPro" id="IPR011006">
    <property type="entry name" value="CheY-like_superfamily"/>
</dbReference>
<sequence length="267" mass="30187">MDGERILVVDDEPHILKAVSRRLERSGYQVEVAADGEEALEKFERFRPDLVVLDLMLPRLDGYEVCHAIRERSSVPIIILSARSEEPDRLTGFWLGADDYLTKPFSLAELVLRIQAVLRRARPDSAAARPSEAVEPAARADQETDQDQVLHFEGLTIDRRCWMVWRNGKPVELTAKEFDLLWLLASHPMVVFTRDQILDRVWQSDYAGDLANVTVCISRLREKLEEDPMAPRYIQTVRGVGYRFRARPIKPGARPGAASTGEPAVAG</sequence>
<dbReference type="SUPFAM" id="SSF52172">
    <property type="entry name" value="CheY-like"/>
    <property type="match status" value="1"/>
</dbReference>
<keyword evidence="4 7" id="KW-0238">DNA-binding</keyword>
<dbReference type="Gene3D" id="6.10.250.690">
    <property type="match status" value="1"/>
</dbReference>
<dbReference type="SUPFAM" id="SSF46894">
    <property type="entry name" value="C-terminal effector domain of the bipartite response regulators"/>
    <property type="match status" value="1"/>
</dbReference>
<evidence type="ECO:0000256" key="1">
    <source>
        <dbReference type="ARBA" id="ARBA00022553"/>
    </source>
</evidence>
<protein>
    <submittedName>
        <fullName evidence="10">Response regulator transcription factor</fullName>
    </submittedName>
</protein>
<feature type="domain" description="OmpR/PhoB-type" evidence="9">
    <location>
        <begin position="147"/>
        <end position="246"/>
    </location>
</feature>
<accession>A0ABZ1BL52</accession>
<dbReference type="Gene3D" id="3.40.50.2300">
    <property type="match status" value="1"/>
</dbReference>
<dbReference type="PANTHER" id="PTHR48111:SF1">
    <property type="entry name" value="TWO-COMPONENT RESPONSE REGULATOR ORR33"/>
    <property type="match status" value="1"/>
</dbReference>
<keyword evidence="1 6" id="KW-0597">Phosphoprotein</keyword>
<dbReference type="Gene3D" id="1.10.10.10">
    <property type="entry name" value="Winged helix-like DNA-binding domain superfamily/Winged helix DNA-binding domain"/>
    <property type="match status" value="1"/>
</dbReference>
<keyword evidence="2" id="KW-0902">Two-component regulatory system</keyword>
<dbReference type="Pfam" id="PF00486">
    <property type="entry name" value="Trans_reg_C"/>
    <property type="match status" value="1"/>
</dbReference>
<evidence type="ECO:0000256" key="7">
    <source>
        <dbReference type="PROSITE-ProRule" id="PRU01091"/>
    </source>
</evidence>
<dbReference type="Proteomes" id="UP001333102">
    <property type="component" value="Chromosome"/>
</dbReference>
<evidence type="ECO:0000256" key="4">
    <source>
        <dbReference type="ARBA" id="ARBA00023125"/>
    </source>
</evidence>
<name>A0ABZ1BL52_9FIRM</name>